<evidence type="ECO:0000313" key="2">
    <source>
        <dbReference type="EMBL" id="PPQ83021.1"/>
    </source>
</evidence>
<accession>A0A409WX27</accession>
<gene>
    <name evidence="2" type="ORF">CVT25_005261</name>
</gene>
<feature type="chain" id="PRO_5019103488" evidence="1">
    <location>
        <begin position="20"/>
        <end position="76"/>
    </location>
</feature>
<reference evidence="2 3" key="1">
    <citation type="journal article" date="2018" name="Evol. Lett.">
        <title>Horizontal gene cluster transfer increased hallucinogenic mushroom diversity.</title>
        <authorList>
            <person name="Reynolds H.T."/>
            <person name="Vijayakumar V."/>
            <person name="Gluck-Thaler E."/>
            <person name="Korotkin H.B."/>
            <person name="Matheny P.B."/>
            <person name="Slot J.C."/>
        </authorList>
    </citation>
    <scope>NUCLEOTIDE SEQUENCE [LARGE SCALE GENOMIC DNA]</scope>
    <source>
        <strain evidence="2 3">2631</strain>
    </source>
</reference>
<evidence type="ECO:0000256" key="1">
    <source>
        <dbReference type="SAM" id="SignalP"/>
    </source>
</evidence>
<proteinExistence type="predicted"/>
<dbReference type="AlphaFoldDB" id="A0A409WX27"/>
<organism evidence="2 3">
    <name type="scientific">Psilocybe cyanescens</name>
    <dbReference type="NCBI Taxonomy" id="93625"/>
    <lineage>
        <taxon>Eukaryota</taxon>
        <taxon>Fungi</taxon>
        <taxon>Dikarya</taxon>
        <taxon>Basidiomycota</taxon>
        <taxon>Agaricomycotina</taxon>
        <taxon>Agaricomycetes</taxon>
        <taxon>Agaricomycetidae</taxon>
        <taxon>Agaricales</taxon>
        <taxon>Agaricineae</taxon>
        <taxon>Strophariaceae</taxon>
        <taxon>Psilocybe</taxon>
    </lineage>
</organism>
<dbReference type="InParanoid" id="A0A409WX27"/>
<keyword evidence="1" id="KW-0732">Signal</keyword>
<protein>
    <submittedName>
        <fullName evidence="2">Uncharacterized protein</fullName>
    </submittedName>
</protein>
<dbReference type="Proteomes" id="UP000283269">
    <property type="component" value="Unassembled WGS sequence"/>
</dbReference>
<evidence type="ECO:0000313" key="3">
    <source>
        <dbReference type="Proteomes" id="UP000283269"/>
    </source>
</evidence>
<feature type="signal peptide" evidence="1">
    <location>
        <begin position="1"/>
        <end position="19"/>
    </location>
</feature>
<sequence length="76" mass="8068">MQFTLLASISLLFVGQALAVPSPQGGPIIYRCHPPTVATAHLLTTAVVLTEMPTGLADTAAHQAYCAFAECHRRGY</sequence>
<name>A0A409WX27_PSICY</name>
<keyword evidence="3" id="KW-1185">Reference proteome</keyword>
<comment type="caution">
    <text evidence="2">The sequence shown here is derived from an EMBL/GenBank/DDBJ whole genome shotgun (WGS) entry which is preliminary data.</text>
</comment>
<dbReference type="EMBL" id="NHYD01003061">
    <property type="protein sequence ID" value="PPQ83021.1"/>
    <property type="molecule type" value="Genomic_DNA"/>
</dbReference>